<proteinExistence type="inferred from homology"/>
<keyword evidence="3 5" id="KW-0479">Metal-binding</keyword>
<keyword evidence="2 5" id="KW-0540">Nuclease</keyword>
<dbReference type="SUPFAM" id="SSF88723">
    <property type="entry name" value="PIN domain-like"/>
    <property type="match status" value="1"/>
</dbReference>
<dbReference type="OrthoDB" id="9798990at2"/>
<evidence type="ECO:0000256" key="5">
    <source>
        <dbReference type="HAMAP-Rule" id="MF_00265"/>
    </source>
</evidence>
<dbReference type="CDD" id="cd09872">
    <property type="entry name" value="PIN_Sll0205-like"/>
    <property type="match status" value="1"/>
</dbReference>
<dbReference type="GO" id="GO:0004540">
    <property type="term" value="F:RNA nuclease activity"/>
    <property type="evidence" value="ECO:0007669"/>
    <property type="project" value="InterPro"/>
</dbReference>
<name>A0A1G9RLW4_9GAMM</name>
<dbReference type="STRING" id="119000.SAMN05661010_03737"/>
<accession>A0A1G9RLW4</accession>
<dbReference type="InterPro" id="IPR022907">
    <property type="entry name" value="VapC_family"/>
</dbReference>
<dbReference type="InterPro" id="IPR041705">
    <property type="entry name" value="PIN_Sll0205"/>
</dbReference>
<protein>
    <recommendedName>
        <fullName evidence="5">Ribonuclease VapC</fullName>
        <shortName evidence="5">RNase VapC</shortName>
        <ecNumber evidence="5">3.1.-.-</ecNumber>
    </recommendedName>
    <alternativeName>
        <fullName evidence="5">Toxin VapC</fullName>
    </alternativeName>
</protein>
<evidence type="ECO:0000256" key="2">
    <source>
        <dbReference type="ARBA" id="ARBA00022722"/>
    </source>
</evidence>
<evidence type="ECO:0000256" key="3">
    <source>
        <dbReference type="ARBA" id="ARBA00022723"/>
    </source>
</evidence>
<dbReference type="Pfam" id="PF01850">
    <property type="entry name" value="PIN"/>
    <property type="match status" value="1"/>
</dbReference>
<evidence type="ECO:0000259" key="6">
    <source>
        <dbReference type="Pfam" id="PF01850"/>
    </source>
</evidence>
<evidence type="ECO:0000313" key="7">
    <source>
        <dbReference type="EMBL" id="SDM24050.1"/>
    </source>
</evidence>
<sequence length="132" mass="14882">MIVLDTHALIWWVSDGERLSESAALAIQHELENQGDILISAISAWEVSMLVEKGRIALSMDLDEWLDAVESIERVSFIPITPRIAVQSARLPGDFHQDPVDRMIVALARELNVALVTADGKIQDYPHIKWIW</sequence>
<keyword evidence="5" id="KW-0460">Magnesium</keyword>
<gene>
    <name evidence="5" type="primary">vapC</name>
    <name evidence="7" type="ORF">SAMN05661010_03737</name>
</gene>
<dbReference type="PANTHER" id="PTHR36173">
    <property type="entry name" value="RIBONUCLEASE VAPC16-RELATED"/>
    <property type="match status" value="1"/>
</dbReference>
<dbReference type="Gene3D" id="3.40.50.1010">
    <property type="entry name" value="5'-nuclease"/>
    <property type="match status" value="1"/>
</dbReference>
<dbReference type="GO" id="GO:0016787">
    <property type="term" value="F:hydrolase activity"/>
    <property type="evidence" value="ECO:0007669"/>
    <property type="project" value="UniProtKB-KW"/>
</dbReference>
<dbReference type="PANTHER" id="PTHR36173:SF1">
    <property type="entry name" value="RIBONUCLEASE VAPC22"/>
    <property type="match status" value="1"/>
</dbReference>
<comment type="function">
    <text evidence="5">Toxic component of a toxin-antitoxin (TA) system. An RNase.</text>
</comment>
<dbReference type="InterPro" id="IPR002716">
    <property type="entry name" value="PIN_dom"/>
</dbReference>
<dbReference type="Proteomes" id="UP000198654">
    <property type="component" value="Unassembled WGS sequence"/>
</dbReference>
<keyword evidence="5" id="KW-0800">Toxin</keyword>
<dbReference type="AlphaFoldDB" id="A0A1G9RLW4"/>
<dbReference type="GO" id="GO:0090729">
    <property type="term" value="F:toxin activity"/>
    <property type="evidence" value="ECO:0007669"/>
    <property type="project" value="UniProtKB-KW"/>
</dbReference>
<dbReference type="InterPro" id="IPR052919">
    <property type="entry name" value="TA_system_RNase"/>
</dbReference>
<keyword evidence="8" id="KW-1185">Reference proteome</keyword>
<feature type="domain" description="PIN" evidence="6">
    <location>
        <begin position="2"/>
        <end position="126"/>
    </location>
</feature>
<organism evidence="7 8">
    <name type="scientific">Modicisalibacter muralis</name>
    <dbReference type="NCBI Taxonomy" id="119000"/>
    <lineage>
        <taxon>Bacteria</taxon>
        <taxon>Pseudomonadati</taxon>
        <taxon>Pseudomonadota</taxon>
        <taxon>Gammaproteobacteria</taxon>
        <taxon>Oceanospirillales</taxon>
        <taxon>Halomonadaceae</taxon>
        <taxon>Modicisalibacter</taxon>
    </lineage>
</organism>
<keyword evidence="1 5" id="KW-1277">Toxin-antitoxin system</keyword>
<evidence type="ECO:0000313" key="8">
    <source>
        <dbReference type="Proteomes" id="UP000198654"/>
    </source>
</evidence>
<keyword evidence="4 5" id="KW-0378">Hydrolase</keyword>
<dbReference type="GO" id="GO:0000287">
    <property type="term" value="F:magnesium ion binding"/>
    <property type="evidence" value="ECO:0007669"/>
    <property type="project" value="UniProtKB-UniRule"/>
</dbReference>
<dbReference type="InterPro" id="IPR029060">
    <property type="entry name" value="PIN-like_dom_sf"/>
</dbReference>
<evidence type="ECO:0000256" key="1">
    <source>
        <dbReference type="ARBA" id="ARBA00022649"/>
    </source>
</evidence>
<evidence type="ECO:0000256" key="4">
    <source>
        <dbReference type="ARBA" id="ARBA00022801"/>
    </source>
</evidence>
<dbReference type="EC" id="3.1.-.-" evidence="5"/>
<feature type="binding site" evidence="5">
    <location>
        <position position="101"/>
    </location>
    <ligand>
        <name>Mg(2+)</name>
        <dbReference type="ChEBI" id="CHEBI:18420"/>
    </ligand>
</feature>
<dbReference type="RefSeq" id="WP_089730789.1">
    <property type="nucleotide sequence ID" value="NZ_FNGI01000015.1"/>
</dbReference>
<reference evidence="7 8" key="1">
    <citation type="submission" date="2016-10" db="EMBL/GenBank/DDBJ databases">
        <authorList>
            <person name="de Groot N.N."/>
        </authorList>
    </citation>
    <scope>NUCLEOTIDE SEQUENCE [LARGE SCALE GENOMIC DNA]</scope>
    <source>
        <strain evidence="7 8">DSM 14789</strain>
    </source>
</reference>
<feature type="binding site" evidence="5">
    <location>
        <position position="5"/>
    </location>
    <ligand>
        <name>Mg(2+)</name>
        <dbReference type="ChEBI" id="CHEBI:18420"/>
    </ligand>
</feature>
<comment type="cofactor">
    <cofactor evidence="5">
        <name>Mg(2+)</name>
        <dbReference type="ChEBI" id="CHEBI:18420"/>
    </cofactor>
</comment>
<comment type="similarity">
    <text evidence="5">Belongs to the PINc/VapC protein family.</text>
</comment>
<dbReference type="HAMAP" id="MF_00265">
    <property type="entry name" value="VapC_Nob1"/>
    <property type="match status" value="1"/>
</dbReference>
<dbReference type="EMBL" id="FNGI01000015">
    <property type="protein sequence ID" value="SDM24050.1"/>
    <property type="molecule type" value="Genomic_DNA"/>
</dbReference>